<comment type="similarity">
    <text evidence="1">Belongs to the WXG100 family.</text>
</comment>
<sequence>MSRYEVDSTQVANAAAAVRGSTAAIRSEVAAMMRHLNELQDSWRGGAATAFGSVIADWAATQTRVEQSLDQITAALGAAASTYADAEAQAARLFGR</sequence>
<dbReference type="Pfam" id="PF06013">
    <property type="entry name" value="WXG100"/>
    <property type="match status" value="1"/>
</dbReference>
<name>A0A7Y0LYL3_CELFI</name>
<evidence type="ECO:0000313" key="3">
    <source>
        <dbReference type="Proteomes" id="UP000562124"/>
    </source>
</evidence>
<dbReference type="InterPro" id="IPR036689">
    <property type="entry name" value="ESAT-6-like_sf"/>
</dbReference>
<evidence type="ECO:0000313" key="2">
    <source>
        <dbReference type="EMBL" id="NMR20301.1"/>
    </source>
</evidence>
<dbReference type="NCBIfam" id="TIGR03930">
    <property type="entry name" value="WXG100_ESAT6"/>
    <property type="match status" value="1"/>
</dbReference>
<dbReference type="Proteomes" id="UP000562124">
    <property type="component" value="Unassembled WGS sequence"/>
</dbReference>
<proteinExistence type="inferred from homology"/>
<organism evidence="2 3">
    <name type="scientific">Cellulomonas fimi</name>
    <dbReference type="NCBI Taxonomy" id="1708"/>
    <lineage>
        <taxon>Bacteria</taxon>
        <taxon>Bacillati</taxon>
        <taxon>Actinomycetota</taxon>
        <taxon>Actinomycetes</taxon>
        <taxon>Micrococcales</taxon>
        <taxon>Cellulomonadaceae</taxon>
        <taxon>Cellulomonas</taxon>
    </lineage>
</organism>
<dbReference type="InterPro" id="IPR010310">
    <property type="entry name" value="T7SS_ESAT-6-like"/>
</dbReference>
<dbReference type="EMBL" id="JABCJJ010000011">
    <property type="protein sequence ID" value="NMR20301.1"/>
    <property type="molecule type" value="Genomic_DNA"/>
</dbReference>
<dbReference type="Gene3D" id="1.10.287.1060">
    <property type="entry name" value="ESAT-6-like"/>
    <property type="match status" value="1"/>
</dbReference>
<reference evidence="2 3" key="1">
    <citation type="submission" date="2020-04" db="EMBL/GenBank/DDBJ databases">
        <title>Sequencing and Assembly of C. fimi.</title>
        <authorList>
            <person name="Ramsey A.R."/>
        </authorList>
    </citation>
    <scope>NUCLEOTIDE SEQUENCE [LARGE SCALE GENOMIC DNA]</scope>
    <source>
        <strain evidence="2 3">SB</strain>
    </source>
</reference>
<gene>
    <name evidence="2" type="ORF">HIR71_08750</name>
</gene>
<keyword evidence="3" id="KW-1185">Reference proteome</keyword>
<evidence type="ECO:0000256" key="1">
    <source>
        <dbReference type="RuleBase" id="RU362001"/>
    </source>
</evidence>
<dbReference type="SUPFAM" id="SSF140453">
    <property type="entry name" value="EsxAB dimer-like"/>
    <property type="match status" value="1"/>
</dbReference>
<dbReference type="RefSeq" id="WP_169324682.1">
    <property type="nucleotide sequence ID" value="NZ_JABCJJ010000011.1"/>
</dbReference>
<protein>
    <recommendedName>
        <fullName evidence="1">ESAT-6-like protein</fullName>
    </recommendedName>
</protein>
<comment type="caution">
    <text evidence="2">The sequence shown here is derived from an EMBL/GenBank/DDBJ whole genome shotgun (WGS) entry which is preliminary data.</text>
</comment>
<accession>A0A7Y0LYL3</accession>
<dbReference type="AlphaFoldDB" id="A0A7Y0LYL3"/>